<organism evidence="2 3">
    <name type="scientific">Colletotrichum musicola</name>
    <dbReference type="NCBI Taxonomy" id="2175873"/>
    <lineage>
        <taxon>Eukaryota</taxon>
        <taxon>Fungi</taxon>
        <taxon>Dikarya</taxon>
        <taxon>Ascomycota</taxon>
        <taxon>Pezizomycotina</taxon>
        <taxon>Sordariomycetes</taxon>
        <taxon>Hypocreomycetidae</taxon>
        <taxon>Glomerellales</taxon>
        <taxon>Glomerellaceae</taxon>
        <taxon>Colletotrichum</taxon>
        <taxon>Colletotrichum orchidearum species complex</taxon>
    </lineage>
</organism>
<protein>
    <submittedName>
        <fullName evidence="2">Uncharacterized protein</fullName>
    </submittedName>
</protein>
<proteinExistence type="predicted"/>
<dbReference type="EMBL" id="WIGM01000339">
    <property type="protein sequence ID" value="KAF6828401.1"/>
    <property type="molecule type" value="Genomic_DNA"/>
</dbReference>
<reference evidence="2" key="1">
    <citation type="journal article" date="2020" name="Phytopathology">
        <title>Genome Sequence Resources of Colletotrichum truncatum, C. plurivorum, C. musicola, and C. sojae: Four Species Pathogenic to Soybean (Glycine max).</title>
        <authorList>
            <person name="Rogerio F."/>
            <person name="Boufleur T.R."/>
            <person name="Ciampi-Guillardi M."/>
            <person name="Sukno S.A."/>
            <person name="Thon M.R."/>
            <person name="Massola Junior N.S."/>
            <person name="Baroncelli R."/>
        </authorList>
    </citation>
    <scope>NUCLEOTIDE SEQUENCE</scope>
    <source>
        <strain evidence="2">LFN0074</strain>
    </source>
</reference>
<evidence type="ECO:0000313" key="3">
    <source>
        <dbReference type="Proteomes" id="UP000639643"/>
    </source>
</evidence>
<keyword evidence="3" id="KW-1185">Reference proteome</keyword>
<evidence type="ECO:0000313" key="2">
    <source>
        <dbReference type="EMBL" id="KAF6828401.1"/>
    </source>
</evidence>
<feature type="compositionally biased region" description="Basic and acidic residues" evidence="1">
    <location>
        <begin position="201"/>
        <end position="211"/>
    </location>
</feature>
<gene>
    <name evidence="2" type="ORF">CMUS01_08593</name>
</gene>
<accession>A0A8H6KCV5</accession>
<feature type="compositionally biased region" description="Low complexity" evidence="1">
    <location>
        <begin position="265"/>
        <end position="281"/>
    </location>
</feature>
<feature type="compositionally biased region" description="Low complexity" evidence="1">
    <location>
        <begin position="1"/>
        <end position="12"/>
    </location>
</feature>
<feature type="region of interest" description="Disordered" evidence="1">
    <location>
        <begin position="1"/>
        <end position="26"/>
    </location>
</feature>
<dbReference type="AlphaFoldDB" id="A0A8H6KCV5"/>
<name>A0A8H6KCV5_9PEZI</name>
<feature type="region of interest" description="Disordered" evidence="1">
    <location>
        <begin position="92"/>
        <end position="133"/>
    </location>
</feature>
<feature type="region of interest" description="Disordered" evidence="1">
    <location>
        <begin position="161"/>
        <end position="186"/>
    </location>
</feature>
<dbReference type="Proteomes" id="UP000639643">
    <property type="component" value="Unassembled WGS sequence"/>
</dbReference>
<evidence type="ECO:0000256" key="1">
    <source>
        <dbReference type="SAM" id="MobiDB-lite"/>
    </source>
</evidence>
<feature type="region of interest" description="Disordered" evidence="1">
    <location>
        <begin position="201"/>
        <end position="225"/>
    </location>
</feature>
<comment type="caution">
    <text evidence="2">The sequence shown here is derived from an EMBL/GenBank/DDBJ whole genome shotgun (WGS) entry which is preliminary data.</text>
</comment>
<feature type="region of interest" description="Disordered" evidence="1">
    <location>
        <begin position="265"/>
        <end position="294"/>
    </location>
</feature>
<dbReference type="OrthoDB" id="4588567at2759"/>
<sequence length="397" mass="42601">MESQDLPAGLAPAPTPASHRKHKPSSSLGSLYEVLADLDETQLHYLIQEMNHTGHQNVPVSQAVSAFEGPNTSSELKHLRRASMIQPFAVQIPSDDAPPLPNMPPSGQSSTPAVQPAPGVQRQLSKSQQGKLRLQTAFQRAPSLRQGQRQVKPDVVAPEAVVPKAPEPRPANGHPRPPANGHDTEAPKRAFTHLGIVNPESHEPTRQRAREGSVSSINLQPPGRARGKSIAYKRIPRPDFNLPAGVTVSDLLQLLEVEFHSQQQHASSSASSSPASAYSAHFTPTTRLAPPPMPAVRPGMLSQTPSWPGARPLRKFSSRLDMALEAERNASGAEEIGLGMLEPRPIRSASAGNRRGSAASFQTVRTFSMESFGSGLLGDAPPTPPVMEGIFDVLENK</sequence>